<evidence type="ECO:0000313" key="3">
    <source>
        <dbReference type="EMBL" id="MBW6531915.1"/>
    </source>
</evidence>
<evidence type="ECO:0000259" key="2">
    <source>
        <dbReference type="SMART" id="SM00507"/>
    </source>
</evidence>
<name>A0ABS7BQP1_9SPHN</name>
<dbReference type="GO" id="GO:0004519">
    <property type="term" value="F:endonuclease activity"/>
    <property type="evidence" value="ECO:0007669"/>
    <property type="project" value="UniProtKB-KW"/>
</dbReference>
<keyword evidence="3" id="KW-0378">Hydrolase</keyword>
<dbReference type="Pfam" id="PF01844">
    <property type="entry name" value="HNH"/>
    <property type="match status" value="1"/>
</dbReference>
<evidence type="ECO:0000313" key="4">
    <source>
        <dbReference type="Proteomes" id="UP000759103"/>
    </source>
</evidence>
<keyword evidence="4" id="KW-1185">Reference proteome</keyword>
<sequence length="106" mass="11602">MAWPRTSRHARGYGTAHDKMRAHLLATVILCEECTRRGRVTPGHIADHIKPLAQGGTGDRSNYQLLCQDCSDAKTLAEKGQTARGATDASGFPTDPTHPWNRARHA</sequence>
<accession>A0ABS7BQP1</accession>
<gene>
    <name evidence="3" type="ORF">KZ820_14330</name>
</gene>
<feature type="region of interest" description="Disordered" evidence="1">
    <location>
        <begin position="78"/>
        <end position="106"/>
    </location>
</feature>
<dbReference type="Proteomes" id="UP000759103">
    <property type="component" value="Unassembled WGS sequence"/>
</dbReference>
<protein>
    <submittedName>
        <fullName evidence="3">HNH endonuclease</fullName>
    </submittedName>
</protein>
<dbReference type="SMART" id="SM00507">
    <property type="entry name" value="HNHc"/>
    <property type="match status" value="1"/>
</dbReference>
<comment type="caution">
    <text evidence="3">The sequence shown here is derived from an EMBL/GenBank/DDBJ whole genome shotgun (WGS) entry which is preliminary data.</text>
</comment>
<proteinExistence type="predicted"/>
<dbReference type="InterPro" id="IPR002711">
    <property type="entry name" value="HNH"/>
</dbReference>
<dbReference type="InterPro" id="IPR003615">
    <property type="entry name" value="HNH_nuc"/>
</dbReference>
<dbReference type="Gene3D" id="1.10.30.50">
    <property type="match status" value="1"/>
</dbReference>
<reference evidence="3 4" key="1">
    <citation type="submission" date="2021-07" db="EMBL/GenBank/DDBJ databases">
        <title>Sphingomonas sp.</title>
        <authorList>
            <person name="Feng G."/>
            <person name="Li J."/>
            <person name="Pan M."/>
        </authorList>
    </citation>
    <scope>NUCLEOTIDE SEQUENCE [LARGE SCALE GENOMIC DNA]</scope>
    <source>
        <strain evidence="3 4">RRHST34</strain>
    </source>
</reference>
<keyword evidence="3" id="KW-0540">Nuclease</keyword>
<feature type="domain" description="HNH nuclease" evidence="2">
    <location>
        <begin position="19"/>
        <end position="72"/>
    </location>
</feature>
<dbReference type="RefSeq" id="WP_219749296.1">
    <property type="nucleotide sequence ID" value="NZ_JAHXZN010000005.1"/>
</dbReference>
<organism evidence="3 4">
    <name type="scientific">Sphingomonas citri</name>
    <dbReference type="NCBI Taxonomy" id="2862499"/>
    <lineage>
        <taxon>Bacteria</taxon>
        <taxon>Pseudomonadati</taxon>
        <taxon>Pseudomonadota</taxon>
        <taxon>Alphaproteobacteria</taxon>
        <taxon>Sphingomonadales</taxon>
        <taxon>Sphingomonadaceae</taxon>
        <taxon>Sphingomonas</taxon>
    </lineage>
</organism>
<keyword evidence="3" id="KW-0255">Endonuclease</keyword>
<dbReference type="EMBL" id="JAHXZN010000005">
    <property type="protein sequence ID" value="MBW6531915.1"/>
    <property type="molecule type" value="Genomic_DNA"/>
</dbReference>
<dbReference type="CDD" id="cd00085">
    <property type="entry name" value="HNHc"/>
    <property type="match status" value="1"/>
</dbReference>
<evidence type="ECO:0000256" key="1">
    <source>
        <dbReference type="SAM" id="MobiDB-lite"/>
    </source>
</evidence>